<organism evidence="1 2">
    <name type="scientific">Sulfurovum lithotrophicum</name>
    <dbReference type="NCBI Taxonomy" id="206403"/>
    <lineage>
        <taxon>Bacteria</taxon>
        <taxon>Pseudomonadati</taxon>
        <taxon>Campylobacterota</taxon>
        <taxon>Epsilonproteobacteria</taxon>
        <taxon>Campylobacterales</taxon>
        <taxon>Sulfurovaceae</taxon>
        <taxon>Sulfurovum</taxon>
    </lineage>
</organism>
<dbReference type="OrthoDB" id="9787732at2"/>
<dbReference type="RefSeq" id="WP_046551726.1">
    <property type="nucleotide sequence ID" value="NZ_CP011308.1"/>
</dbReference>
<evidence type="ECO:0000313" key="1">
    <source>
        <dbReference type="EMBL" id="AKF25662.1"/>
    </source>
</evidence>
<gene>
    <name evidence="1" type="ORF">YH65_09915</name>
</gene>
<protein>
    <recommendedName>
        <fullName evidence="3">DUF1887 domain-containing protein</fullName>
    </recommendedName>
</protein>
<proteinExistence type="predicted"/>
<dbReference type="EMBL" id="CP011308">
    <property type="protein sequence ID" value="AKF25662.1"/>
    <property type="molecule type" value="Genomic_DNA"/>
</dbReference>
<keyword evidence="2" id="KW-1185">Reference proteome</keyword>
<dbReference type="Gene3D" id="3.40.1350.10">
    <property type="match status" value="1"/>
</dbReference>
<evidence type="ECO:0008006" key="3">
    <source>
        <dbReference type="Google" id="ProtNLM"/>
    </source>
</evidence>
<reference evidence="2" key="2">
    <citation type="journal article" date="2017" name="Stand. Genomic Sci.">
        <title>Complete genome sequence of the sulfur-oxidizing chemolithoautotrophic Sulfurovum lithotrophicum 42BKTT.</title>
        <authorList>
            <person name="Jeon W."/>
            <person name="Priscilla L."/>
            <person name="Park G."/>
            <person name="Lee H."/>
            <person name="Lee N."/>
            <person name="Lee D."/>
            <person name="Kwon H."/>
            <person name="Ahn I."/>
            <person name="Lee C."/>
            <person name="Lee H."/>
            <person name="Ahn J."/>
        </authorList>
    </citation>
    <scope>NUCLEOTIDE SEQUENCE [LARGE SCALE GENOMIC DNA]</scope>
    <source>
        <strain evidence="2">ATCC BAA-797 / 42BKT</strain>
    </source>
</reference>
<reference evidence="1 2" key="1">
    <citation type="submission" date="2015-04" db="EMBL/GenBank/DDBJ databases">
        <title>Complete genome sequence of Sulfurovum lithotrophicum ATCC BAA-797T.</title>
        <authorList>
            <person name="Ahn J."/>
            <person name="Park G."/>
            <person name="Jeon W."/>
            <person name="Jang Y."/>
            <person name="Jang M."/>
            <person name="Lee H."/>
            <person name="Lee H."/>
        </authorList>
    </citation>
    <scope>NUCLEOTIDE SEQUENCE [LARGE SCALE GENOMIC DNA]</scope>
    <source>
        <strain evidence="2">ATCC BAA-797 / 42BKT</strain>
    </source>
</reference>
<name>A0A7U4M2J3_9BACT</name>
<dbReference type="AlphaFoldDB" id="A0A7U4M2J3"/>
<dbReference type="InterPro" id="IPR011856">
    <property type="entry name" value="tRNA_endonuc-like_dom_sf"/>
</dbReference>
<accession>A0A7U4M2J3</accession>
<sequence length="336" mass="39121">MAIFKCSGCGHIQETSNDYIGRRAQCPKCQEQTIVQNTVNYIKKLTEKYLLQSKQLTELKKELQNINGLQNQVDILEVYDALPIDNLDIHNTDLFSQKEHYAPIIKWFKNKNITAEIDSGMMDTTGFFDEIAIGIGDDFNTIGPIISQIKYIQSKKYDTVKLALSKKSDKEIQAIVKFCNMLYTYSFVTRYHFQKKEKVIYMTLQEIPKIKSFFNGLWMEWFVLIKILNLFLEKNITPAIARSVNIIFPNNDKNELDIFFINNHNDPVCIECKTGEFRQDLNKYFSLRKKLDIKKENFILCIFGLSDEQAKGLTSMYEITLVNELSLISYLKNQLV</sequence>
<dbReference type="SUPFAM" id="SSF52980">
    <property type="entry name" value="Restriction endonuclease-like"/>
    <property type="match status" value="1"/>
</dbReference>
<evidence type="ECO:0000313" key="2">
    <source>
        <dbReference type="Proteomes" id="UP000034444"/>
    </source>
</evidence>
<dbReference type="GO" id="GO:0003676">
    <property type="term" value="F:nucleic acid binding"/>
    <property type="evidence" value="ECO:0007669"/>
    <property type="project" value="InterPro"/>
</dbReference>
<dbReference type="Proteomes" id="UP000034444">
    <property type="component" value="Chromosome"/>
</dbReference>
<dbReference type="InterPro" id="IPR011335">
    <property type="entry name" value="Restrct_endonuc-II-like"/>
</dbReference>
<dbReference type="KEGG" id="slh:YH65_09915"/>